<comment type="caution">
    <text evidence="1">The sequence shown here is derived from an EMBL/GenBank/DDBJ whole genome shotgun (WGS) entry which is preliminary data.</text>
</comment>
<protein>
    <submittedName>
        <fullName evidence="1">Uncharacterized protein</fullName>
    </submittedName>
</protein>
<sequence length="210" mass="22796">MAINDIWQVTDIQNVHGTRLSNVTHWRQDNSGDTETAFNSLVNGYANSVSGNWIAELGADWTSICREMKIVDLTGQAFMKDATVIGPGTNTGETLNPATCAVIAKFTATGSFRGTGVSYISGLVAPQEQRNNLTEEGLVDMNAIGATLVSTFFASGMNWTPMRAAGSKPDPLSTPEVPLPDITWPAEPWVLSDSRVRLTKLRSRRMTTRC</sequence>
<dbReference type="EMBL" id="BART01008972">
    <property type="protein sequence ID" value="GAG60730.1"/>
    <property type="molecule type" value="Genomic_DNA"/>
</dbReference>
<accession>X0YWX8</accession>
<name>X0YWX8_9ZZZZ</name>
<proteinExistence type="predicted"/>
<organism evidence="1">
    <name type="scientific">marine sediment metagenome</name>
    <dbReference type="NCBI Taxonomy" id="412755"/>
    <lineage>
        <taxon>unclassified sequences</taxon>
        <taxon>metagenomes</taxon>
        <taxon>ecological metagenomes</taxon>
    </lineage>
</organism>
<evidence type="ECO:0000313" key="1">
    <source>
        <dbReference type="EMBL" id="GAG60730.1"/>
    </source>
</evidence>
<reference evidence="1" key="1">
    <citation type="journal article" date="2014" name="Front. Microbiol.">
        <title>High frequency of phylogenetically diverse reductive dehalogenase-homologous genes in deep subseafloor sedimentary metagenomes.</title>
        <authorList>
            <person name="Kawai M."/>
            <person name="Futagami T."/>
            <person name="Toyoda A."/>
            <person name="Takaki Y."/>
            <person name="Nishi S."/>
            <person name="Hori S."/>
            <person name="Arai W."/>
            <person name="Tsubouchi T."/>
            <person name="Morono Y."/>
            <person name="Uchiyama I."/>
            <person name="Ito T."/>
            <person name="Fujiyama A."/>
            <person name="Inagaki F."/>
            <person name="Takami H."/>
        </authorList>
    </citation>
    <scope>NUCLEOTIDE SEQUENCE</scope>
    <source>
        <strain evidence="1">Expedition CK06-06</strain>
    </source>
</reference>
<dbReference type="AlphaFoldDB" id="X0YWX8"/>
<gene>
    <name evidence="1" type="ORF">S01H4_20023</name>
</gene>